<dbReference type="GO" id="GO:0051897">
    <property type="term" value="P:positive regulation of phosphatidylinositol 3-kinase/protein kinase B signal transduction"/>
    <property type="evidence" value="ECO:0007669"/>
    <property type="project" value="TreeGrafter"/>
</dbReference>
<dbReference type="InterPro" id="IPR028268">
    <property type="entry name" value="Pianissimo_fam"/>
</dbReference>
<dbReference type="GO" id="GO:0043539">
    <property type="term" value="F:protein serine/threonine kinase activator activity"/>
    <property type="evidence" value="ECO:0007669"/>
    <property type="project" value="TreeGrafter"/>
</dbReference>
<gene>
    <name evidence="2" type="primary">Rictor</name>
    <name evidence="2" type="ORF">CEXT_363761</name>
</gene>
<dbReference type="AlphaFoldDB" id="A0AAV4N9K2"/>
<dbReference type="GO" id="GO:0038203">
    <property type="term" value="P:TORC2 signaling"/>
    <property type="evidence" value="ECO:0007669"/>
    <property type="project" value="TreeGrafter"/>
</dbReference>
<accession>A0AAV4N9K2</accession>
<dbReference type="PANTHER" id="PTHR13298">
    <property type="entry name" value="CYTOSOLIC REGULATOR PIANISSIMO"/>
    <property type="match status" value="1"/>
</dbReference>
<dbReference type="GO" id="GO:0031932">
    <property type="term" value="C:TORC2 complex"/>
    <property type="evidence" value="ECO:0007669"/>
    <property type="project" value="InterPro"/>
</dbReference>
<feature type="compositionally biased region" description="Acidic residues" evidence="1">
    <location>
        <begin position="48"/>
        <end position="57"/>
    </location>
</feature>
<evidence type="ECO:0000256" key="1">
    <source>
        <dbReference type="SAM" id="MobiDB-lite"/>
    </source>
</evidence>
<comment type="caution">
    <text evidence="2">The sequence shown here is derived from an EMBL/GenBank/DDBJ whole genome shotgun (WGS) entry which is preliminary data.</text>
</comment>
<sequence length="408" mass="45804">MILIRILTMAVPAHPQIARQIGKIMLKLQVTESTKVDTKTFDFHTETDLDEDEENELETNSVSSKTSFHVGDVLPEPNQHSSDHSSVHAVASESSINSSEGCVERPSLLKQLSRGHSIHLHSPASPDKPFPSLLTSARDALGYATLKDIQRRRVNSLSFHDSSSNQVDVSLRYLKSQSLDADAAKAHVTSDLLFSEPEDNSIKFQSLNQEPESYVLDNRFIGLCLPSNLDFLLYVPKQSNDSEEFIATEPEAAPSSKDSVFEFHSEENESEEHCTVTVKPVEDNLYKKFLPLERSNSIKGLLKYKDDSNSQYLIRKEAMHYVTNLCSSVAVKASEQGLLNLKQKFPSSFQDICLYSEISYYMANYNFRLNARRFLQELFLDVAFEQLQMEAEAVVGIISIPQIGGSEV</sequence>
<evidence type="ECO:0000313" key="3">
    <source>
        <dbReference type="Proteomes" id="UP001054945"/>
    </source>
</evidence>
<organism evidence="2 3">
    <name type="scientific">Caerostris extrusa</name>
    <name type="common">Bark spider</name>
    <name type="synonym">Caerostris bankana</name>
    <dbReference type="NCBI Taxonomy" id="172846"/>
    <lineage>
        <taxon>Eukaryota</taxon>
        <taxon>Metazoa</taxon>
        <taxon>Ecdysozoa</taxon>
        <taxon>Arthropoda</taxon>
        <taxon>Chelicerata</taxon>
        <taxon>Arachnida</taxon>
        <taxon>Araneae</taxon>
        <taxon>Araneomorphae</taxon>
        <taxon>Entelegynae</taxon>
        <taxon>Araneoidea</taxon>
        <taxon>Araneidae</taxon>
        <taxon>Caerostris</taxon>
    </lineage>
</organism>
<protein>
    <submittedName>
        <fullName evidence="2">Rapamycin-insensitive companion of mTOR</fullName>
    </submittedName>
</protein>
<name>A0AAV4N9K2_CAEEX</name>
<reference evidence="2 3" key="1">
    <citation type="submission" date="2021-06" db="EMBL/GenBank/DDBJ databases">
        <title>Caerostris extrusa draft genome.</title>
        <authorList>
            <person name="Kono N."/>
            <person name="Arakawa K."/>
        </authorList>
    </citation>
    <scope>NUCLEOTIDE SEQUENCE [LARGE SCALE GENOMIC DNA]</scope>
</reference>
<feature type="region of interest" description="Disordered" evidence="1">
    <location>
        <begin position="45"/>
        <end position="102"/>
    </location>
</feature>
<dbReference type="PANTHER" id="PTHR13298:SF11">
    <property type="entry name" value="RAPAMYCIN-INSENSITIVE COMPANION OF MTOR"/>
    <property type="match status" value="1"/>
</dbReference>
<dbReference type="EMBL" id="BPLR01020572">
    <property type="protein sequence ID" value="GIX80144.1"/>
    <property type="molecule type" value="Genomic_DNA"/>
</dbReference>
<evidence type="ECO:0000313" key="2">
    <source>
        <dbReference type="EMBL" id="GIX80144.1"/>
    </source>
</evidence>
<proteinExistence type="predicted"/>
<dbReference type="Proteomes" id="UP001054945">
    <property type="component" value="Unassembled WGS sequence"/>
</dbReference>
<keyword evidence="3" id="KW-1185">Reference proteome</keyword>